<name>A0ACC1T1S1_9APHY</name>
<sequence>MDPTSITSIEAELALLYTTVQQTYSANYHEVAGVTVLLYDILLNLDNEVEVFWQTRWSFPKALYFIARYFAPLDLLILLSFDVQIGLSIPVRSLVSPSVQSGLKHVHDIGLSRLVVVDDNPRTRHFSHGRQYYPHSAYACDIRQEQEGADLHVYYDVLRICGTYHFVQHDAQSNVDEDVVYSEWSHLLVNTGSDMRANSPLSPDMLIIHTEVTCSTHCLFDTARVSSITIGFISMTMTLYRYIYTTGGMSWQSARHGSPLFRVIVRDGVMYWFLIFAADLFAALMTLDTHTPITRVGVIWFVVAYSIAGSQILLHLRTEAKNISPGDSNASCIIKITIETLPAVVTLPAFSVAPPLTLKWSSGSPGAPRKTATVTQHIMSSRYLNLLGAFVAPGMKAREPRVQLRRQKVERRDGGLGILQELVCDVAASGICAVNPLSCEALVVPDATARIPGRGGGSFGSELFAVLHTGILIRAGADFGVQAAGSLATQPWRNFGFPAVYSEQRVLSRIGDAVKSDSPGYNSEPRSRKYSSRQRLSAPILRGGICRPSRYPSARVFHGIFSMGTLDLQWSSKMARRHPEVVRDGLGFRVTAQQHLPSVYRSFKQQFSNHLVGLKCPYPTARVFTEVPECIAFSQIGEGFAYWIENTCRHCGNWEASGNLSQWSVLHILSLTMDPASIQADLALLYTAVQQTYSANYHETAAIAVLLYDTLLNLDTEIEVIWKKNWSLPKILYLIARYWAPLDLLIVLSFDIQIGLPTPRRCRWSLWMMTIPGPVIFPAIVNVILILRMHALFGKNRKVLIFMCIMMFFDFACSFCATLLASLNAQVASVPAFVGLPGCATSLSVGKLTLVGWYDSLLIYNLRALITSTTYVRVPTIIVGFTCMMMTLYQCIRATGGFSWQFRSQFSPLFRIIIRDGVFYWFLIFAASLFDAFMILDTHTPITRVGFIWNIVAYSIAGTRILLNLRAQALKTIAGSRGCTQPVEDSVGTEMFAHDQSALTDELSTLHLAYP</sequence>
<gene>
    <name evidence="1" type="ORF">NM688_g4854</name>
</gene>
<accession>A0ACC1T1S1</accession>
<proteinExistence type="predicted"/>
<protein>
    <submittedName>
        <fullName evidence="1">Uncharacterized protein</fullName>
    </submittedName>
</protein>
<evidence type="ECO:0000313" key="1">
    <source>
        <dbReference type="EMBL" id="KAJ3551191.1"/>
    </source>
</evidence>
<reference evidence="1" key="1">
    <citation type="submission" date="2022-07" db="EMBL/GenBank/DDBJ databases">
        <title>Genome Sequence of Phlebia brevispora.</title>
        <authorList>
            <person name="Buettner E."/>
        </authorList>
    </citation>
    <scope>NUCLEOTIDE SEQUENCE</scope>
    <source>
        <strain evidence="1">MPL23</strain>
    </source>
</reference>
<comment type="caution">
    <text evidence="1">The sequence shown here is derived from an EMBL/GenBank/DDBJ whole genome shotgun (WGS) entry which is preliminary data.</text>
</comment>
<keyword evidence="2" id="KW-1185">Reference proteome</keyword>
<evidence type="ECO:0000313" key="2">
    <source>
        <dbReference type="Proteomes" id="UP001148662"/>
    </source>
</evidence>
<organism evidence="1 2">
    <name type="scientific">Phlebia brevispora</name>
    <dbReference type="NCBI Taxonomy" id="194682"/>
    <lineage>
        <taxon>Eukaryota</taxon>
        <taxon>Fungi</taxon>
        <taxon>Dikarya</taxon>
        <taxon>Basidiomycota</taxon>
        <taxon>Agaricomycotina</taxon>
        <taxon>Agaricomycetes</taxon>
        <taxon>Polyporales</taxon>
        <taxon>Meruliaceae</taxon>
        <taxon>Phlebia</taxon>
    </lineage>
</organism>
<dbReference type="EMBL" id="JANHOG010000842">
    <property type="protein sequence ID" value="KAJ3551191.1"/>
    <property type="molecule type" value="Genomic_DNA"/>
</dbReference>
<dbReference type="Proteomes" id="UP001148662">
    <property type="component" value="Unassembled WGS sequence"/>
</dbReference>